<evidence type="ECO:0000256" key="3">
    <source>
        <dbReference type="ARBA" id="ARBA00022989"/>
    </source>
</evidence>
<feature type="transmembrane region" description="Helical" evidence="5">
    <location>
        <begin position="333"/>
        <end position="355"/>
    </location>
</feature>
<dbReference type="PROSITE" id="PS50850">
    <property type="entry name" value="MFS"/>
    <property type="match status" value="1"/>
</dbReference>
<feature type="transmembrane region" description="Helical" evidence="5">
    <location>
        <begin position="132"/>
        <end position="151"/>
    </location>
</feature>
<feature type="transmembrane region" description="Helical" evidence="5">
    <location>
        <begin position="221"/>
        <end position="251"/>
    </location>
</feature>
<gene>
    <name evidence="7" type="ORF">V5O48_012412</name>
</gene>
<feature type="transmembrane region" description="Helical" evidence="5">
    <location>
        <begin position="101"/>
        <end position="120"/>
    </location>
</feature>
<accession>A0ABR3F2W6</accession>
<dbReference type="Gene3D" id="1.20.1250.20">
    <property type="entry name" value="MFS general substrate transporter like domains"/>
    <property type="match status" value="1"/>
</dbReference>
<evidence type="ECO:0000256" key="5">
    <source>
        <dbReference type="SAM" id="Phobius"/>
    </source>
</evidence>
<keyword evidence="4 5" id="KW-0472">Membrane</keyword>
<keyword evidence="8" id="KW-1185">Reference proteome</keyword>
<evidence type="ECO:0000313" key="8">
    <source>
        <dbReference type="Proteomes" id="UP001465976"/>
    </source>
</evidence>
<feature type="transmembrane region" description="Helical" evidence="5">
    <location>
        <begin position="297"/>
        <end position="321"/>
    </location>
</feature>
<feature type="domain" description="Major facilitator superfamily (MFS) profile" evidence="6">
    <location>
        <begin position="66"/>
        <end position="497"/>
    </location>
</feature>
<dbReference type="PANTHER" id="PTHR23502:SF173">
    <property type="entry name" value="MFS-MULTIDRUG-RESISTANCE TRANSPORTER-RELATED"/>
    <property type="match status" value="1"/>
</dbReference>
<keyword evidence="2 5" id="KW-0812">Transmembrane</keyword>
<dbReference type="CDD" id="cd17323">
    <property type="entry name" value="MFS_Tpo1_MDR_like"/>
    <property type="match status" value="1"/>
</dbReference>
<dbReference type="InterPro" id="IPR036259">
    <property type="entry name" value="MFS_trans_sf"/>
</dbReference>
<proteinExistence type="predicted"/>
<name>A0ABR3F2W6_9AGAR</name>
<evidence type="ECO:0000256" key="4">
    <source>
        <dbReference type="ARBA" id="ARBA00023136"/>
    </source>
</evidence>
<feature type="transmembrane region" description="Helical" evidence="5">
    <location>
        <begin position="438"/>
        <end position="459"/>
    </location>
</feature>
<dbReference type="PANTHER" id="PTHR23502">
    <property type="entry name" value="MAJOR FACILITATOR SUPERFAMILY"/>
    <property type="match status" value="1"/>
</dbReference>
<evidence type="ECO:0000259" key="6">
    <source>
        <dbReference type="PROSITE" id="PS50850"/>
    </source>
</evidence>
<reference evidence="7 8" key="1">
    <citation type="submission" date="2024-02" db="EMBL/GenBank/DDBJ databases">
        <title>A draft genome for the cacao thread blight pathogen Marasmius crinis-equi.</title>
        <authorList>
            <person name="Cohen S.P."/>
            <person name="Baruah I.K."/>
            <person name="Amoako-Attah I."/>
            <person name="Bukari Y."/>
            <person name="Meinhardt L.W."/>
            <person name="Bailey B.A."/>
        </authorList>
    </citation>
    <scope>NUCLEOTIDE SEQUENCE [LARGE SCALE GENOMIC DNA]</scope>
    <source>
        <strain evidence="7 8">GH-76</strain>
    </source>
</reference>
<feature type="transmembrane region" description="Helical" evidence="5">
    <location>
        <begin position="409"/>
        <end position="431"/>
    </location>
</feature>
<dbReference type="Pfam" id="PF07690">
    <property type="entry name" value="MFS_1"/>
    <property type="match status" value="1"/>
</dbReference>
<evidence type="ECO:0000256" key="1">
    <source>
        <dbReference type="ARBA" id="ARBA00004141"/>
    </source>
</evidence>
<organism evidence="7 8">
    <name type="scientific">Marasmius crinis-equi</name>
    <dbReference type="NCBI Taxonomy" id="585013"/>
    <lineage>
        <taxon>Eukaryota</taxon>
        <taxon>Fungi</taxon>
        <taxon>Dikarya</taxon>
        <taxon>Basidiomycota</taxon>
        <taxon>Agaricomycotina</taxon>
        <taxon>Agaricomycetes</taxon>
        <taxon>Agaricomycetidae</taxon>
        <taxon>Agaricales</taxon>
        <taxon>Marasmiineae</taxon>
        <taxon>Marasmiaceae</taxon>
        <taxon>Marasmius</taxon>
    </lineage>
</organism>
<dbReference type="SUPFAM" id="SSF103473">
    <property type="entry name" value="MFS general substrate transporter"/>
    <property type="match status" value="1"/>
</dbReference>
<protein>
    <recommendedName>
        <fullName evidence="6">Major facilitator superfamily (MFS) profile domain-containing protein</fullName>
    </recommendedName>
</protein>
<dbReference type="InterPro" id="IPR020846">
    <property type="entry name" value="MFS_dom"/>
</dbReference>
<evidence type="ECO:0000313" key="7">
    <source>
        <dbReference type="EMBL" id="KAL0569549.1"/>
    </source>
</evidence>
<feature type="transmembrane region" description="Helical" evidence="5">
    <location>
        <begin position="190"/>
        <end position="215"/>
    </location>
</feature>
<dbReference type="InterPro" id="IPR011701">
    <property type="entry name" value="MFS"/>
</dbReference>
<sequence>MSDAYLNSVVTVVAGDSTTRLSREQTAIASPVEATAEKKDPYLVDHLEPDDPRNPQSWSRFRKWYLTMAAGLLSLNATFASSAPAGISQALMKEFGMSREVAILVMSLFVAGYCVGPLLWGPLSEEFGRRPVFLVGFFVYTMFQIGTALSQNTATVLVLRFLGGTFAACPLANAGAVISDVWDARTRGTALAIFTVAPFVGPALGPTVAGFIFVSGTSWRWLFWVLTMFAAFCLGVIVFTMPETYMPVLLVQRAKRLRKETGDDRYYAPMEVVKKTVRERTEVILGRPFKMLIQEPMLIAVTVYQSFVYGCLYLLFAAYPIVFSQGHGLNAGILGLMYLPLMVGGIAAVTIYIFTFGRRYNREVDRCAPNPVPPEFRLEMALIAAPLYAISFFWFGWTSFPSVSYWAPLMSGLLNGFGISWIFLSLINYVVDTYLRYAASALSVSTVVRSLFGAAFPLFAPQMYEALNPQWASSLLGFVALALMPIPFVFIKYGAALRARSKYAPTRTPVTPPRPKESDKASA</sequence>
<feature type="transmembrane region" description="Helical" evidence="5">
    <location>
        <begin position="471"/>
        <end position="491"/>
    </location>
</feature>
<dbReference type="Proteomes" id="UP001465976">
    <property type="component" value="Unassembled WGS sequence"/>
</dbReference>
<feature type="transmembrane region" description="Helical" evidence="5">
    <location>
        <begin position="376"/>
        <end position="397"/>
    </location>
</feature>
<comment type="subcellular location">
    <subcellularLocation>
        <location evidence="1">Membrane</location>
        <topology evidence="1">Multi-pass membrane protein</topology>
    </subcellularLocation>
</comment>
<keyword evidence="3 5" id="KW-1133">Transmembrane helix</keyword>
<feature type="transmembrane region" description="Helical" evidence="5">
    <location>
        <begin position="157"/>
        <end position="178"/>
    </location>
</feature>
<evidence type="ECO:0000256" key="2">
    <source>
        <dbReference type="ARBA" id="ARBA00022692"/>
    </source>
</evidence>
<comment type="caution">
    <text evidence="7">The sequence shown here is derived from an EMBL/GenBank/DDBJ whole genome shotgun (WGS) entry which is preliminary data.</text>
</comment>
<feature type="transmembrane region" description="Helical" evidence="5">
    <location>
        <begin position="64"/>
        <end position="81"/>
    </location>
</feature>
<dbReference type="EMBL" id="JBAHYK010001093">
    <property type="protein sequence ID" value="KAL0569549.1"/>
    <property type="molecule type" value="Genomic_DNA"/>
</dbReference>